<evidence type="ECO:0000256" key="10">
    <source>
        <dbReference type="SAM" id="Coils"/>
    </source>
</evidence>
<sequence>MLLCGRLHRMIFSRNNICTCVPRDYHDFVAGLLPNGDFETPPSGGFSSSLASADGPATIPSWKSNGTVELVESGQKQGGMILIVPQGSHAVRLGNDAEISQEVGGVEKGSVYSVTFAAARTCAQLESLNVSAPPWGASQTIDLQTVYSVQGWDSYAWAFQAEGDGANLVFRNPGMEDDPTCGPIIDDVAIKKLFTPDQPKDNAVVNGDFEEGPWMFRNESLGVLLPTNLDEETSSLPGWTVESNRAVRYIDSYHFAVPQGKRAIELLSGKEGIISQMVETKANKPYRLTFSLGQAGDSCKQPLAVMAFAGDQAQNIHYTPNSNSTFQTAGVNFTAKAERTRVAFYSVYYNTRSDDMSSLCGPVVDDVRVALSRVFCFDRLVNCSYAMGKGRKGPKGDSRNPKKRATRNDVAPDYDMMDDEIDAFHKQRDVIPLNISDDIGASDEDDEHLVFDIQAKIGGVEDEMHDDVEDEEKQRVVWGRYKGDMYDADNRDYELQSSDEDQPAEEEAEVLRLRKENAKSLSLEDFGLEDVSQDESDGEPTLEEVLVKGKAAPKTSAGREAHDGPGSVYEEVKKDLNALTKEEQMDVVYSSAPELVGLLSELNDALEELENKVNPLLSKVKEWGNAMKGGMHYMEVKQLLLLAYCQSITFYLLLKAEGQPVRDHPVIARLVEIKNLLDKLKQLDGNLPSELEDILSKKDQTELKSLREDVAPTSDSLNNFNKPVPHEEIHKLKVDSSKDIESNGKRRKHLSMEMLKVRAALEEKLKQKCIFSSIASKRDNVQKRSRLLNGQLETIDDFDDDAADLGKGTPGMSKGHATSMSSSKPSQLVIHQSKKTKIISGDDDLPKRDDIGERRRKHELRVLAGAGVESGDEVGDGPGTLGSNEDKNMGCGESESEDDFYKQVKQQRASKLAAKSKITGAIPPMPEEALVDGKRHITYQMEKNRGLTRARKKAKKNPRKNYKEKHAKAVMRRKGQVRDIKKPAGSYGGEASGINAGISRSIRFKS</sequence>
<feature type="coiled-coil region" evidence="10">
    <location>
        <begin position="592"/>
        <end position="619"/>
    </location>
</feature>
<dbReference type="GO" id="GO:0000462">
    <property type="term" value="P:maturation of SSU-rRNA from tricistronic rRNA transcript (SSU-rRNA, 5.8S rRNA, LSU-rRNA)"/>
    <property type="evidence" value="ECO:0007669"/>
    <property type="project" value="TreeGrafter"/>
</dbReference>
<dbReference type="InterPro" id="IPR007146">
    <property type="entry name" value="Sas10/Utp3/C1D"/>
</dbReference>
<keyword evidence="7" id="KW-0732">Signal</keyword>
<keyword evidence="6" id="KW-0597">Phosphoprotein</keyword>
<comment type="caution">
    <text evidence="14">The sequence shown here is derived from an EMBL/GenBank/DDBJ whole genome shotgun (WGS) entry which is preliminary data.</text>
</comment>
<evidence type="ECO:0000256" key="7">
    <source>
        <dbReference type="ARBA" id="ARBA00022729"/>
    </source>
</evidence>
<feature type="compositionally biased region" description="Basic residues" evidence="11">
    <location>
        <begin position="946"/>
        <end position="975"/>
    </location>
</feature>
<evidence type="ECO:0000256" key="3">
    <source>
        <dbReference type="ARBA" id="ARBA00010979"/>
    </source>
</evidence>
<evidence type="ECO:0000256" key="9">
    <source>
        <dbReference type="ARBA" id="ARBA00023242"/>
    </source>
</evidence>
<proteinExistence type="inferred from homology"/>
<gene>
    <name evidence="14" type="ORF">RHSIM_Rhsim13G0194600</name>
</gene>
<feature type="domain" description="DUF642" evidence="12">
    <location>
        <begin position="31"/>
        <end position="191"/>
    </location>
</feature>
<dbReference type="Pfam" id="PF09368">
    <property type="entry name" value="Sas10"/>
    <property type="match status" value="1"/>
</dbReference>
<evidence type="ECO:0000259" key="12">
    <source>
        <dbReference type="Pfam" id="PF04862"/>
    </source>
</evidence>
<feature type="domain" description="DUF642" evidence="12">
    <location>
        <begin position="204"/>
        <end position="369"/>
    </location>
</feature>
<dbReference type="FunFam" id="2.60.120.260:FF:000031">
    <property type="entry name" value="DUF642 family protein"/>
    <property type="match status" value="1"/>
</dbReference>
<organism evidence="14 15">
    <name type="scientific">Rhododendron simsii</name>
    <name type="common">Sims's rhododendron</name>
    <dbReference type="NCBI Taxonomy" id="118357"/>
    <lineage>
        <taxon>Eukaryota</taxon>
        <taxon>Viridiplantae</taxon>
        <taxon>Streptophyta</taxon>
        <taxon>Embryophyta</taxon>
        <taxon>Tracheophyta</taxon>
        <taxon>Spermatophyta</taxon>
        <taxon>Magnoliopsida</taxon>
        <taxon>eudicotyledons</taxon>
        <taxon>Gunneridae</taxon>
        <taxon>Pentapetalae</taxon>
        <taxon>asterids</taxon>
        <taxon>Ericales</taxon>
        <taxon>Ericaceae</taxon>
        <taxon>Ericoideae</taxon>
        <taxon>Rhodoreae</taxon>
        <taxon>Rhododendron</taxon>
    </lineage>
</organism>
<dbReference type="Proteomes" id="UP000626092">
    <property type="component" value="Unassembled WGS sequence"/>
</dbReference>
<keyword evidence="8" id="KW-0325">Glycoprotein</keyword>
<evidence type="ECO:0000256" key="2">
    <source>
        <dbReference type="ARBA" id="ARBA00004191"/>
    </source>
</evidence>
<name>A0A834FZR6_RHOSS</name>
<dbReference type="Gene3D" id="2.60.120.260">
    <property type="entry name" value="Galactose-binding domain-like"/>
    <property type="match status" value="2"/>
</dbReference>
<dbReference type="GO" id="GO:0032040">
    <property type="term" value="C:small-subunit processome"/>
    <property type="evidence" value="ECO:0007669"/>
    <property type="project" value="TreeGrafter"/>
</dbReference>
<keyword evidence="5" id="KW-0964">Secreted</keyword>
<dbReference type="InterPro" id="IPR018972">
    <property type="entry name" value="Sas10_C_dom"/>
</dbReference>
<keyword evidence="9" id="KW-0539">Nucleus</keyword>
<evidence type="ECO:0000256" key="5">
    <source>
        <dbReference type="ARBA" id="ARBA00022525"/>
    </source>
</evidence>
<keyword evidence="15" id="KW-1185">Reference proteome</keyword>
<feature type="region of interest" description="Disordered" evidence="11">
    <location>
        <begin position="803"/>
        <end position="827"/>
    </location>
</feature>
<evidence type="ECO:0000256" key="8">
    <source>
        <dbReference type="ARBA" id="ARBA00023180"/>
    </source>
</evidence>
<dbReference type="Pfam" id="PF04000">
    <property type="entry name" value="Sas10_Utp3"/>
    <property type="match status" value="1"/>
</dbReference>
<dbReference type="Pfam" id="PF04862">
    <property type="entry name" value="DUF642"/>
    <property type="match status" value="2"/>
</dbReference>
<reference evidence="14" key="1">
    <citation type="submission" date="2019-11" db="EMBL/GenBank/DDBJ databases">
        <authorList>
            <person name="Liu Y."/>
            <person name="Hou J."/>
            <person name="Li T.-Q."/>
            <person name="Guan C.-H."/>
            <person name="Wu X."/>
            <person name="Wu H.-Z."/>
            <person name="Ling F."/>
            <person name="Zhang R."/>
            <person name="Shi X.-G."/>
            <person name="Ren J.-P."/>
            <person name="Chen E.-F."/>
            <person name="Sun J.-M."/>
        </authorList>
    </citation>
    <scope>NUCLEOTIDE SEQUENCE</scope>
    <source>
        <strain evidence="14">Adult_tree_wgs_1</strain>
        <tissue evidence="14">Leaves</tissue>
    </source>
</reference>
<dbReference type="SUPFAM" id="SSF49785">
    <property type="entry name" value="Galactose-binding domain-like"/>
    <property type="match status" value="1"/>
</dbReference>
<dbReference type="AlphaFoldDB" id="A0A834FZR6"/>
<keyword evidence="10" id="KW-0175">Coiled coil</keyword>
<evidence type="ECO:0008006" key="16">
    <source>
        <dbReference type="Google" id="ProtNLM"/>
    </source>
</evidence>
<evidence type="ECO:0000256" key="6">
    <source>
        <dbReference type="ARBA" id="ARBA00022553"/>
    </source>
</evidence>
<feature type="compositionally biased region" description="Polar residues" evidence="11">
    <location>
        <begin position="816"/>
        <end position="827"/>
    </location>
</feature>
<dbReference type="OrthoDB" id="1924577at2759"/>
<evidence type="ECO:0000313" key="15">
    <source>
        <dbReference type="Proteomes" id="UP000626092"/>
    </source>
</evidence>
<feature type="region of interest" description="Disordered" evidence="11">
    <location>
        <begin position="869"/>
        <end position="905"/>
    </location>
</feature>
<evidence type="ECO:0000256" key="1">
    <source>
        <dbReference type="ARBA" id="ARBA00004123"/>
    </source>
</evidence>
<comment type="subcellular location">
    <subcellularLocation>
        <location evidence="1">Nucleus</location>
    </subcellularLocation>
    <subcellularLocation>
        <location evidence="2">Secreted</location>
        <location evidence="2">Cell wall</location>
    </subcellularLocation>
</comment>
<evidence type="ECO:0000259" key="13">
    <source>
        <dbReference type="Pfam" id="PF09368"/>
    </source>
</evidence>
<dbReference type="FunFam" id="2.60.120.260:FF:000091">
    <property type="entry name" value="DUF642 family protein"/>
    <property type="match status" value="1"/>
</dbReference>
<feature type="region of interest" description="Disordered" evidence="11">
    <location>
        <begin position="389"/>
        <end position="409"/>
    </location>
</feature>
<feature type="region of interest" description="Disordered" evidence="11">
    <location>
        <begin position="941"/>
        <end position="1006"/>
    </location>
</feature>
<feature type="domain" description="Sas10 C-terminal" evidence="13">
    <location>
        <begin position="932"/>
        <end position="1004"/>
    </location>
</feature>
<accession>A0A834FZR6</accession>
<dbReference type="PANTHER" id="PTHR13237:SF8">
    <property type="entry name" value="SOMETHING ABOUT SILENCING PROTEIN 10"/>
    <property type="match status" value="1"/>
</dbReference>
<dbReference type="InterPro" id="IPR006946">
    <property type="entry name" value="DGR2-like_dom"/>
</dbReference>
<dbReference type="PANTHER" id="PTHR13237">
    <property type="entry name" value="SOMETHING ABOUT SILENCING PROTEIN 10-RELATED"/>
    <property type="match status" value="1"/>
</dbReference>
<evidence type="ECO:0000313" key="14">
    <source>
        <dbReference type="EMBL" id="KAF7120099.1"/>
    </source>
</evidence>
<keyword evidence="4" id="KW-0134">Cell wall</keyword>
<dbReference type="EMBL" id="WJXA01000013">
    <property type="protein sequence ID" value="KAF7120099.1"/>
    <property type="molecule type" value="Genomic_DNA"/>
</dbReference>
<evidence type="ECO:0000256" key="11">
    <source>
        <dbReference type="SAM" id="MobiDB-lite"/>
    </source>
</evidence>
<comment type="similarity">
    <text evidence="3">Belongs to the SAS10 family.</text>
</comment>
<protein>
    <recommendedName>
        <fullName evidence="16">Sas10 C-terminal domain-containing protein</fullName>
    </recommendedName>
</protein>
<evidence type="ECO:0000256" key="4">
    <source>
        <dbReference type="ARBA" id="ARBA00022512"/>
    </source>
</evidence>
<dbReference type="InterPro" id="IPR008979">
    <property type="entry name" value="Galactose-bd-like_sf"/>
</dbReference>